<dbReference type="SUPFAM" id="SSF51735">
    <property type="entry name" value="NAD(P)-binding Rossmann-fold domains"/>
    <property type="match status" value="1"/>
</dbReference>
<organism evidence="7 8">
    <name type="scientific">candidate division LCP-89 bacterium B3_LCP</name>
    <dbReference type="NCBI Taxonomy" id="2012998"/>
    <lineage>
        <taxon>Bacteria</taxon>
        <taxon>Pseudomonadati</taxon>
        <taxon>Bacteria division LCP-89</taxon>
    </lineage>
</organism>
<evidence type="ECO:0000313" key="7">
    <source>
        <dbReference type="EMBL" id="TKJ41518.1"/>
    </source>
</evidence>
<dbReference type="EMBL" id="NJBN01000002">
    <property type="protein sequence ID" value="TKJ41518.1"/>
    <property type="molecule type" value="Genomic_DNA"/>
</dbReference>
<dbReference type="AlphaFoldDB" id="A0A532V2Z6"/>
<dbReference type="PANTHER" id="PTHR48075">
    <property type="entry name" value="3-HYDROXYACYL-COA DEHYDROGENASE FAMILY PROTEIN"/>
    <property type="match status" value="1"/>
</dbReference>
<evidence type="ECO:0000256" key="1">
    <source>
        <dbReference type="ARBA" id="ARBA00009463"/>
    </source>
</evidence>
<reference evidence="7 8" key="1">
    <citation type="submission" date="2017-06" db="EMBL/GenBank/DDBJ databases">
        <title>Novel microbial phyla capable of carbon fixation and sulfur reduction in deep-sea sediments.</title>
        <authorList>
            <person name="Huang J."/>
            <person name="Baker B."/>
            <person name="Wang Y."/>
        </authorList>
    </citation>
    <scope>NUCLEOTIDE SEQUENCE [LARGE SCALE GENOMIC DNA]</scope>
    <source>
        <strain evidence="7">B3_LCP</strain>
    </source>
</reference>
<feature type="site" description="Important for catalytic activity" evidence="3">
    <location>
        <position position="141"/>
    </location>
</feature>
<dbReference type="InterPro" id="IPR008927">
    <property type="entry name" value="6-PGluconate_DH-like_C_sf"/>
</dbReference>
<feature type="binding site" evidence="4">
    <location>
        <position position="34"/>
    </location>
    <ligand>
        <name>NAD(+)</name>
        <dbReference type="ChEBI" id="CHEBI:57540"/>
    </ligand>
</feature>
<dbReference type="Proteomes" id="UP000319619">
    <property type="component" value="Unassembled WGS sequence"/>
</dbReference>
<dbReference type="Pfam" id="PF02737">
    <property type="entry name" value="3HCDH_N"/>
    <property type="match status" value="1"/>
</dbReference>
<feature type="binding site" evidence="4">
    <location>
        <position position="120"/>
    </location>
    <ligand>
        <name>NAD(+)</name>
        <dbReference type="ChEBI" id="CHEBI:57540"/>
    </ligand>
</feature>
<dbReference type="PANTHER" id="PTHR48075:SF5">
    <property type="entry name" value="3-HYDROXYBUTYRYL-COA DEHYDROGENASE"/>
    <property type="match status" value="1"/>
</dbReference>
<feature type="domain" description="3-hydroxyacyl-CoA dehydrogenase C-terminal" evidence="5">
    <location>
        <begin position="187"/>
        <end position="283"/>
    </location>
</feature>
<dbReference type="Gene3D" id="1.10.1040.10">
    <property type="entry name" value="N-(1-d-carboxylethyl)-l-norvaline Dehydrogenase, domain 2"/>
    <property type="match status" value="1"/>
</dbReference>
<accession>A0A532V2Z6</accession>
<dbReference type="NCBIfam" id="NF004474">
    <property type="entry name" value="PRK05808.1"/>
    <property type="match status" value="1"/>
</dbReference>
<protein>
    <submittedName>
        <fullName evidence="7">3-hydroxybutyryl-CoA dehydrogenase</fullName>
        <ecNumber evidence="7">1.1.1.157</ecNumber>
    </submittedName>
</protein>
<dbReference type="FunFam" id="3.40.50.720:FF:000009">
    <property type="entry name" value="Fatty oxidation complex, alpha subunit"/>
    <property type="match status" value="1"/>
</dbReference>
<dbReference type="Gene3D" id="3.40.50.720">
    <property type="entry name" value="NAD(P)-binding Rossmann-like Domain"/>
    <property type="match status" value="1"/>
</dbReference>
<evidence type="ECO:0000256" key="3">
    <source>
        <dbReference type="PIRSR" id="PIRSR000105-1"/>
    </source>
</evidence>
<dbReference type="GO" id="GO:0006631">
    <property type="term" value="P:fatty acid metabolic process"/>
    <property type="evidence" value="ECO:0007669"/>
    <property type="project" value="InterPro"/>
</dbReference>
<dbReference type="InterPro" id="IPR006176">
    <property type="entry name" value="3-OHacyl-CoA_DH_NAD-bd"/>
</dbReference>
<evidence type="ECO:0000256" key="4">
    <source>
        <dbReference type="PIRSR" id="PIRSR000105-2"/>
    </source>
</evidence>
<dbReference type="GO" id="GO:0070403">
    <property type="term" value="F:NAD+ binding"/>
    <property type="evidence" value="ECO:0007669"/>
    <property type="project" value="InterPro"/>
</dbReference>
<sequence length="285" mass="31033">MAEIKKIAVIGAGTMGNGITHVASQAGFEVTLIDENQEALDNSGQVIVKNMSRQVQKRAIPEYRMNDALKRITYTKDWKAIPDADLIVEAVFEDADLKKKIFARLDKEAKAGAILASNTSSISIAEIAGVTKRADKVIGMHFMNPVPMMQLVEIVCGSDTSDETYEIIEKLARKMGKTPAKANDSPGFIANRILMPMINEAIFTLQEGVGTKEAIDTVMKLGTAHPMGPLTLADLIGLDVCLSIMQVLYAGFGDEKYRPCPLLEKIVSEGNLGRKTGKGFYDYST</sequence>
<proteinExistence type="inferred from homology"/>
<evidence type="ECO:0000259" key="6">
    <source>
        <dbReference type="Pfam" id="PF02737"/>
    </source>
</evidence>
<dbReference type="InterPro" id="IPR022694">
    <property type="entry name" value="3-OHacyl-CoA_DH"/>
</dbReference>
<dbReference type="InterPro" id="IPR036291">
    <property type="entry name" value="NAD(P)-bd_dom_sf"/>
</dbReference>
<dbReference type="InterPro" id="IPR006108">
    <property type="entry name" value="3HC_DH_C"/>
</dbReference>
<dbReference type="InterPro" id="IPR006180">
    <property type="entry name" value="3-OHacyl-CoA_DH_CS"/>
</dbReference>
<comment type="caution">
    <text evidence="7">The sequence shown here is derived from an EMBL/GenBank/DDBJ whole genome shotgun (WGS) entry which is preliminary data.</text>
</comment>
<keyword evidence="2 7" id="KW-0560">Oxidoreductase</keyword>
<dbReference type="GO" id="GO:0008691">
    <property type="term" value="F:3-hydroxybutyryl-CoA dehydrogenase activity"/>
    <property type="evidence" value="ECO:0007669"/>
    <property type="project" value="UniProtKB-EC"/>
</dbReference>
<feature type="binding site" evidence="4">
    <location>
        <position position="275"/>
    </location>
    <ligand>
        <name>NAD(+)</name>
        <dbReference type="ChEBI" id="CHEBI:57540"/>
    </ligand>
</feature>
<evidence type="ECO:0000313" key="8">
    <source>
        <dbReference type="Proteomes" id="UP000319619"/>
    </source>
</evidence>
<feature type="binding site" evidence="4">
    <location>
        <position position="144"/>
    </location>
    <ligand>
        <name>NAD(+)</name>
        <dbReference type="ChEBI" id="CHEBI:57540"/>
    </ligand>
</feature>
<dbReference type="EC" id="1.1.1.157" evidence="7"/>
<gene>
    <name evidence="7" type="ORF">CEE37_02855</name>
</gene>
<feature type="binding site" evidence="4">
    <location>
        <position position="93"/>
    </location>
    <ligand>
        <name>NAD(+)</name>
        <dbReference type="ChEBI" id="CHEBI:57540"/>
    </ligand>
</feature>
<comment type="similarity">
    <text evidence="1">Belongs to the 3-hydroxyacyl-CoA dehydrogenase family.</text>
</comment>
<dbReference type="Pfam" id="PF00725">
    <property type="entry name" value="3HCDH"/>
    <property type="match status" value="1"/>
</dbReference>
<dbReference type="PIRSF" id="PIRSF000105">
    <property type="entry name" value="HCDH"/>
    <property type="match status" value="1"/>
</dbReference>
<keyword evidence="4" id="KW-0520">NAD</keyword>
<evidence type="ECO:0000256" key="2">
    <source>
        <dbReference type="ARBA" id="ARBA00023002"/>
    </source>
</evidence>
<dbReference type="SUPFAM" id="SSF48179">
    <property type="entry name" value="6-phosphogluconate dehydrogenase C-terminal domain-like"/>
    <property type="match status" value="1"/>
</dbReference>
<name>A0A532V2Z6_UNCL8</name>
<dbReference type="PROSITE" id="PS00067">
    <property type="entry name" value="3HCDH"/>
    <property type="match status" value="1"/>
</dbReference>
<evidence type="ECO:0000259" key="5">
    <source>
        <dbReference type="Pfam" id="PF00725"/>
    </source>
</evidence>
<feature type="binding site" evidence="4">
    <location>
        <begin position="11"/>
        <end position="16"/>
    </location>
    <ligand>
        <name>NAD(+)</name>
        <dbReference type="ChEBI" id="CHEBI:57540"/>
    </ligand>
</feature>
<dbReference type="InterPro" id="IPR013328">
    <property type="entry name" value="6PGD_dom2"/>
</dbReference>
<feature type="binding site" evidence="4">
    <location>
        <position position="98"/>
    </location>
    <ligand>
        <name>NAD(+)</name>
        <dbReference type="ChEBI" id="CHEBI:57540"/>
    </ligand>
</feature>
<feature type="domain" description="3-hydroxyacyl-CoA dehydrogenase NAD binding" evidence="6">
    <location>
        <begin position="6"/>
        <end position="184"/>
    </location>
</feature>